<dbReference type="EMBL" id="SRMI01000006">
    <property type="protein sequence ID" value="TVY67699.1"/>
    <property type="molecule type" value="Genomic_DNA"/>
</dbReference>
<comment type="caution">
    <text evidence="1">The sequence shown here is derived from an EMBL/GenBank/DDBJ whole genome shotgun (WGS) entry which is preliminary data.</text>
</comment>
<proteinExistence type="predicted"/>
<accession>A0A559L436</accession>
<dbReference type="AlphaFoldDB" id="A0A559L436"/>
<protein>
    <submittedName>
        <fullName evidence="1">Uncharacterized protein</fullName>
    </submittedName>
</protein>
<evidence type="ECO:0000313" key="1">
    <source>
        <dbReference type="EMBL" id="TVY67699.1"/>
    </source>
</evidence>
<dbReference type="Proteomes" id="UP000320707">
    <property type="component" value="Unassembled WGS sequence"/>
</dbReference>
<name>A0A559L436_FUSOC</name>
<gene>
    <name evidence="1" type="ORF">Focb16_v003137</name>
</gene>
<reference evidence="1 2" key="1">
    <citation type="journal article" date="2019" name="Microbiol. Resour. Announc.">
        <title>High-quality draft genome sequence of Fusarium oxysporum f. sp. cubense strain 160527, a causal agent of Panama disease.</title>
        <authorList>
            <person name="Asai S."/>
            <person name="Ayukawa Y."/>
            <person name="Gan P."/>
            <person name="Masuda S."/>
            <person name="Komatsu K."/>
            <person name="Shirasu K."/>
            <person name="Arie T."/>
        </authorList>
    </citation>
    <scope>NUCLEOTIDE SEQUENCE [LARGE SCALE GENOMIC DNA]</scope>
    <source>
        <strain evidence="1 2">160527</strain>
    </source>
</reference>
<evidence type="ECO:0000313" key="2">
    <source>
        <dbReference type="Proteomes" id="UP000320707"/>
    </source>
</evidence>
<organism evidence="1 2">
    <name type="scientific">Fusarium oxysporum f. sp. cubense</name>
    <dbReference type="NCBI Taxonomy" id="61366"/>
    <lineage>
        <taxon>Eukaryota</taxon>
        <taxon>Fungi</taxon>
        <taxon>Dikarya</taxon>
        <taxon>Ascomycota</taxon>
        <taxon>Pezizomycotina</taxon>
        <taxon>Sordariomycetes</taxon>
        <taxon>Hypocreomycetidae</taxon>
        <taxon>Hypocreales</taxon>
        <taxon>Nectriaceae</taxon>
        <taxon>Fusarium</taxon>
        <taxon>Fusarium oxysporum species complex</taxon>
    </lineage>
</organism>
<sequence>MVLSDLVLKWMLKNIQRVDTSNEVILTIDAKINDIISRLTSGHLSTGSGDIYDQILQYAPLGYVLSWTASQLHEMFPRISPFIDADRKAALWNGDRKIFHSKAAAYDYNRPLNQSGEMIGTLAKLCHRRYPSHTYEDFQLYRLHVNEIDEATYRCVISREDGTNDATLDTSLNHIVLDIHWQGPEYYNFYDKKLGDILTITKASPDGELYIERTVNDFLREFYGELGEQLFCWLGDLCTFKVRSIKASDTATGEVAAGTITIRPGQSYLVGSLQTSPPPRAHVLDKMHLHSDGSSLTAQFDDDSLSVHLPTNPPHLLKSALAWVVATFQTPNDRAEGLFRATCDTNEAQIGPPRLDPFSLGKTDSGCWTKLFKYAHIVE</sequence>